<dbReference type="GO" id="GO:0005886">
    <property type="term" value="C:plasma membrane"/>
    <property type="evidence" value="ECO:0007669"/>
    <property type="project" value="UniProtKB-SubCell"/>
</dbReference>
<dbReference type="SUPFAM" id="SSF103473">
    <property type="entry name" value="MFS general substrate transporter"/>
    <property type="match status" value="1"/>
</dbReference>
<feature type="transmembrane region" description="Helical" evidence="7">
    <location>
        <begin position="349"/>
        <end position="368"/>
    </location>
</feature>
<dbReference type="InterPro" id="IPR000849">
    <property type="entry name" value="Sugar_P_transporter"/>
</dbReference>
<accession>A0A4R1NQC7</accession>
<evidence type="ECO:0000256" key="1">
    <source>
        <dbReference type="ARBA" id="ARBA00004651"/>
    </source>
</evidence>
<evidence type="ECO:0000313" key="10">
    <source>
        <dbReference type="Proteomes" id="UP000294555"/>
    </source>
</evidence>
<dbReference type="InterPro" id="IPR050382">
    <property type="entry name" value="MFS_Na/Anion_cotransporter"/>
</dbReference>
<reference evidence="9 10" key="1">
    <citation type="submission" date="2019-02" db="EMBL/GenBank/DDBJ databases">
        <title>Investigation of anaerobic lignin degradation for improved lignocellulosic biofuels.</title>
        <authorList>
            <person name="Deangelis K."/>
        </authorList>
    </citation>
    <scope>NUCLEOTIDE SEQUENCE [LARGE SCALE GENOMIC DNA]</scope>
    <source>
        <strain evidence="9 10">159R</strain>
    </source>
</reference>
<feature type="transmembrane region" description="Helical" evidence="7">
    <location>
        <begin position="56"/>
        <end position="77"/>
    </location>
</feature>
<dbReference type="OrthoDB" id="9771451at2"/>
<dbReference type="InterPro" id="IPR020846">
    <property type="entry name" value="MFS_dom"/>
</dbReference>
<dbReference type="PROSITE" id="PS50850">
    <property type="entry name" value="MFS"/>
    <property type="match status" value="1"/>
</dbReference>
<feature type="transmembrane region" description="Helical" evidence="7">
    <location>
        <begin position="109"/>
        <end position="128"/>
    </location>
</feature>
<comment type="similarity">
    <text evidence="6">Belongs to the major facilitator superfamily. Phthalate permease family.</text>
</comment>
<dbReference type="Gene3D" id="1.20.1250.20">
    <property type="entry name" value="MFS general substrate transporter like domains"/>
    <property type="match status" value="2"/>
</dbReference>
<feature type="transmembrane region" description="Helical" evidence="7">
    <location>
        <begin position="249"/>
        <end position="268"/>
    </location>
</feature>
<dbReference type="Pfam" id="PF07690">
    <property type="entry name" value="MFS_1"/>
    <property type="match status" value="1"/>
</dbReference>
<dbReference type="CDD" id="cd17319">
    <property type="entry name" value="MFS_ExuT_GudP_like"/>
    <property type="match status" value="1"/>
</dbReference>
<dbReference type="RefSeq" id="WP_132926104.1">
    <property type="nucleotide sequence ID" value="NZ_CP075169.1"/>
</dbReference>
<evidence type="ECO:0000256" key="2">
    <source>
        <dbReference type="ARBA" id="ARBA00022475"/>
    </source>
</evidence>
<gene>
    <name evidence="9" type="ORF">EZJ58_4847</name>
</gene>
<dbReference type="NCBIfam" id="TIGR00893">
    <property type="entry name" value="2A0114"/>
    <property type="match status" value="1"/>
</dbReference>
<feature type="transmembrane region" description="Helical" evidence="7">
    <location>
        <begin position="84"/>
        <end position="103"/>
    </location>
</feature>
<feature type="transmembrane region" description="Helical" evidence="7">
    <location>
        <begin position="149"/>
        <end position="169"/>
    </location>
</feature>
<dbReference type="AlphaFoldDB" id="A0A4R1NQC7"/>
<evidence type="ECO:0000259" key="8">
    <source>
        <dbReference type="PROSITE" id="PS50850"/>
    </source>
</evidence>
<organism evidence="9 10">
    <name type="scientific">Sodalis ligni</name>
    <dbReference type="NCBI Taxonomy" id="2697027"/>
    <lineage>
        <taxon>Bacteria</taxon>
        <taxon>Pseudomonadati</taxon>
        <taxon>Pseudomonadota</taxon>
        <taxon>Gammaproteobacteria</taxon>
        <taxon>Enterobacterales</taxon>
        <taxon>Bruguierivoracaceae</taxon>
        <taxon>Sodalis</taxon>
    </lineage>
</organism>
<keyword evidence="2" id="KW-1003">Cell membrane</keyword>
<feature type="transmembrane region" description="Helical" evidence="7">
    <location>
        <begin position="410"/>
        <end position="431"/>
    </location>
</feature>
<dbReference type="PIRSF" id="PIRSF002808">
    <property type="entry name" value="Hexose_phosphate_transp"/>
    <property type="match status" value="1"/>
</dbReference>
<dbReference type="GO" id="GO:0022857">
    <property type="term" value="F:transmembrane transporter activity"/>
    <property type="evidence" value="ECO:0007669"/>
    <property type="project" value="InterPro"/>
</dbReference>
<evidence type="ECO:0000256" key="3">
    <source>
        <dbReference type="ARBA" id="ARBA00022692"/>
    </source>
</evidence>
<evidence type="ECO:0000256" key="5">
    <source>
        <dbReference type="ARBA" id="ARBA00023136"/>
    </source>
</evidence>
<dbReference type="Proteomes" id="UP000294555">
    <property type="component" value="Unassembled WGS sequence"/>
</dbReference>
<comment type="subcellular location">
    <subcellularLocation>
        <location evidence="1">Cell membrane</location>
        <topology evidence="1">Multi-pass membrane protein</topology>
    </subcellularLocation>
</comment>
<feature type="domain" description="Major facilitator superfamily (MFS) profile" evidence="8">
    <location>
        <begin position="19"/>
        <end position="436"/>
    </location>
</feature>
<keyword evidence="4 7" id="KW-1133">Transmembrane helix</keyword>
<dbReference type="PANTHER" id="PTHR11662:SF399">
    <property type="entry name" value="FI19708P1-RELATED"/>
    <property type="match status" value="1"/>
</dbReference>
<feature type="transmembrane region" description="Helical" evidence="7">
    <location>
        <begin position="380"/>
        <end position="404"/>
    </location>
</feature>
<feature type="transmembrane region" description="Helical" evidence="7">
    <location>
        <begin position="175"/>
        <end position="194"/>
    </location>
</feature>
<proteinExistence type="inferred from homology"/>
<evidence type="ECO:0000256" key="4">
    <source>
        <dbReference type="ARBA" id="ARBA00022989"/>
    </source>
</evidence>
<sequence length="445" mass="48097">MAENSISVATHKTHSRFWILAILFIISTVNYADRSTLSIAGPHVASDLGLNPLQMGYVFSAFGWAYTLAQLPGGWLLDRFGSKIVYGSAVIIWSVFTFAQGFVHFFATAALMLFILRFMVGFAEAPVMPANSRIVSAWFPVRERGTASAIFNISQYAALVIFNPLLGWITQEVSWEYVFIVMGLVGAVLGLVWFKTMYSPLNHPRVSKEEVEYIRAGGGLVDMDNDPALQKKSAGPQMGYVKQLLSSRMLLGIYLANYCVNAITWFFLSWFPIYLVKGRGMSILEAGFVAALPAICGCIGGVLGGVFSDYLLNKGYSLSVARKTPIIVGMLMCTSMVICNYTTSDVVVVAAMSLAFFGKGIGALGWTVNADTAPKEIVGLSGGVLNLVTQIGAITTPIVIGYILNKTGSFDGALLYVAGNGLVVILSYLFIVGKIQRLVLKPLAA</sequence>
<evidence type="ECO:0000313" key="9">
    <source>
        <dbReference type="EMBL" id="TCL06580.1"/>
    </source>
</evidence>
<feature type="transmembrane region" description="Helical" evidence="7">
    <location>
        <begin position="288"/>
        <end position="312"/>
    </location>
</feature>
<dbReference type="PANTHER" id="PTHR11662">
    <property type="entry name" value="SOLUTE CARRIER FAMILY 17"/>
    <property type="match status" value="1"/>
</dbReference>
<keyword evidence="3 7" id="KW-0812">Transmembrane</keyword>
<keyword evidence="10" id="KW-1185">Reference proteome</keyword>
<dbReference type="InterPro" id="IPR036259">
    <property type="entry name" value="MFS_trans_sf"/>
</dbReference>
<protein>
    <submittedName>
        <fullName evidence="9">ACS family glucarate transporter-like MFS transporter</fullName>
    </submittedName>
</protein>
<evidence type="ECO:0000256" key="7">
    <source>
        <dbReference type="SAM" id="Phobius"/>
    </source>
</evidence>
<dbReference type="EMBL" id="SJOI01000001">
    <property type="protein sequence ID" value="TCL06580.1"/>
    <property type="molecule type" value="Genomic_DNA"/>
</dbReference>
<name>A0A4R1NQC7_9GAMM</name>
<keyword evidence="5 7" id="KW-0472">Membrane</keyword>
<dbReference type="InterPro" id="IPR011701">
    <property type="entry name" value="MFS"/>
</dbReference>
<comment type="caution">
    <text evidence="9">The sequence shown here is derived from an EMBL/GenBank/DDBJ whole genome shotgun (WGS) entry which is preliminary data.</text>
</comment>
<evidence type="ECO:0000256" key="6">
    <source>
        <dbReference type="ARBA" id="ARBA00038514"/>
    </source>
</evidence>